<dbReference type="EMBL" id="HBUF01567328">
    <property type="protein sequence ID" value="CAG6765115.1"/>
    <property type="molecule type" value="Transcribed_RNA"/>
</dbReference>
<protein>
    <submittedName>
        <fullName evidence="2">Uncharacterized protein</fullName>
    </submittedName>
</protein>
<dbReference type="AlphaFoldDB" id="A0A8D8Q2Q0"/>
<dbReference type="EMBL" id="HBUF01394258">
    <property type="protein sequence ID" value="CAG6734937.1"/>
    <property type="molecule type" value="Transcribed_RNA"/>
</dbReference>
<accession>A0A8D8Q2Q0</accession>
<keyword evidence="1" id="KW-0732">Signal</keyword>
<reference evidence="2" key="1">
    <citation type="submission" date="2021-05" db="EMBL/GenBank/DDBJ databases">
        <authorList>
            <person name="Alioto T."/>
            <person name="Alioto T."/>
            <person name="Gomez Garrido J."/>
        </authorList>
    </citation>
    <scope>NUCLEOTIDE SEQUENCE</scope>
</reference>
<sequence>MYAVAIICLFGFATVESSYSSDALMYNGEDSPVWKSSNGIVFLRPPTRRSIDDLGSNHNNNKDAQNMKWLGLGKRAEAKLTPYISVGVLSDMRGFFDNLQTNMDSLEEPHDRQKENVNLLDKESLQIPQAYFHRQRPSHKIRNFVDFSDGQNLRRSNMYDPNLLWSGLGKKR</sequence>
<proteinExistence type="predicted"/>
<dbReference type="EMBL" id="HBUF01296088">
    <property type="protein sequence ID" value="CAG6690140.1"/>
    <property type="molecule type" value="Transcribed_RNA"/>
</dbReference>
<organism evidence="2">
    <name type="scientific">Cacopsylla melanoneura</name>
    <dbReference type="NCBI Taxonomy" id="428564"/>
    <lineage>
        <taxon>Eukaryota</taxon>
        <taxon>Metazoa</taxon>
        <taxon>Ecdysozoa</taxon>
        <taxon>Arthropoda</taxon>
        <taxon>Hexapoda</taxon>
        <taxon>Insecta</taxon>
        <taxon>Pterygota</taxon>
        <taxon>Neoptera</taxon>
        <taxon>Paraneoptera</taxon>
        <taxon>Hemiptera</taxon>
        <taxon>Sternorrhyncha</taxon>
        <taxon>Psylloidea</taxon>
        <taxon>Psyllidae</taxon>
        <taxon>Psyllinae</taxon>
        <taxon>Cacopsylla</taxon>
    </lineage>
</organism>
<dbReference type="EMBL" id="HBUF01056801">
    <property type="protein sequence ID" value="CAG6624276.1"/>
    <property type="molecule type" value="Transcribed_RNA"/>
</dbReference>
<name>A0A8D8Q2Q0_9HEMI</name>
<dbReference type="EMBL" id="HBUF01056802">
    <property type="protein sequence ID" value="CAG6624277.1"/>
    <property type="molecule type" value="Transcribed_RNA"/>
</dbReference>
<dbReference type="EMBL" id="HBUF01296087">
    <property type="protein sequence ID" value="CAG6690139.1"/>
    <property type="molecule type" value="Transcribed_RNA"/>
</dbReference>
<dbReference type="EMBL" id="HBUF01296090">
    <property type="protein sequence ID" value="CAG6690142.1"/>
    <property type="molecule type" value="Transcribed_RNA"/>
</dbReference>
<feature type="chain" id="PRO_5036261779" evidence="1">
    <location>
        <begin position="18"/>
        <end position="172"/>
    </location>
</feature>
<dbReference type="EMBL" id="HBUF01567327">
    <property type="protein sequence ID" value="CAG6765114.1"/>
    <property type="molecule type" value="Transcribed_RNA"/>
</dbReference>
<dbReference type="EMBL" id="HBUF01296089">
    <property type="protein sequence ID" value="CAG6690141.1"/>
    <property type="molecule type" value="Transcribed_RNA"/>
</dbReference>
<evidence type="ECO:0000313" key="2">
    <source>
        <dbReference type="EMBL" id="CAG6624277.1"/>
    </source>
</evidence>
<evidence type="ECO:0000256" key="1">
    <source>
        <dbReference type="SAM" id="SignalP"/>
    </source>
</evidence>
<feature type="signal peptide" evidence="1">
    <location>
        <begin position="1"/>
        <end position="17"/>
    </location>
</feature>